<keyword evidence="3" id="KW-0309">Germination</keyword>
<dbReference type="InterPro" id="IPR057336">
    <property type="entry name" value="GerAC_N"/>
</dbReference>
<dbReference type="InterPro" id="IPR038501">
    <property type="entry name" value="Spore_GerAC_C_sf"/>
</dbReference>
<evidence type="ECO:0000256" key="3">
    <source>
        <dbReference type="ARBA" id="ARBA00022544"/>
    </source>
</evidence>
<comment type="similarity">
    <text evidence="2">Belongs to the GerABKC lipoprotein family.</text>
</comment>
<dbReference type="NCBIfam" id="TIGR02887">
    <property type="entry name" value="spore_ger_x_C"/>
    <property type="match status" value="1"/>
</dbReference>
<evidence type="ECO:0000313" key="12">
    <source>
        <dbReference type="Proteomes" id="UP001527882"/>
    </source>
</evidence>
<keyword evidence="12" id="KW-1185">Reference proteome</keyword>
<keyword evidence="5" id="KW-0472">Membrane</keyword>
<comment type="caution">
    <text evidence="11">The sequence shown here is derived from an EMBL/GenBank/DDBJ whole genome shotgun (WGS) entry which is preliminary data.</text>
</comment>
<evidence type="ECO:0000313" key="11">
    <source>
        <dbReference type="EMBL" id="MCZ8515681.1"/>
    </source>
</evidence>
<dbReference type="PANTHER" id="PTHR35789:SF1">
    <property type="entry name" value="SPORE GERMINATION PROTEIN B3"/>
    <property type="match status" value="1"/>
</dbReference>
<dbReference type="Pfam" id="PF25198">
    <property type="entry name" value="Spore_GerAC_N"/>
    <property type="match status" value="1"/>
</dbReference>
<feature type="domain" description="Spore germination GerAC-like C-terminal" evidence="9">
    <location>
        <begin position="214"/>
        <end position="377"/>
    </location>
</feature>
<sequence length="390" mass="43443">MKGYRCRLLTLLLMLPLLSGCWDRTEINDLAFVLTTGWDLEEDGQIRCSVLVPLPGQMGGPSGGGGGSSGGKSFYIDSEVGPTFRDAQAKLQRRMSRRMFVAHRRTLLISEELAKKGIREVFDSTSRSPESRMTTYMVITSGKAYDLLNATPKFERFSSEAIRELAKSKTIIDMNMKAVAVELSTPGMDPVVPYMGVKPSEKGEKPSKEVEALGYAQFKDDKLTGILQDKAADGLAWLKKKNVNVTASLKLPDGATVTVRFFNMNSHIKPRLTGGRLRYEIRAFAMAKVAESTGMTDFSQSSVVRKLENAMNDYVKESIRTTLEQAKKYHADSAELGAYLWRAYPSVWKNQYSADWPKGLDDAEFDIQAKTVLYETGLIYENVAKGEMDK</sequence>
<evidence type="ECO:0000256" key="2">
    <source>
        <dbReference type="ARBA" id="ARBA00007886"/>
    </source>
</evidence>
<feature type="chain" id="PRO_5045800308" evidence="8">
    <location>
        <begin position="22"/>
        <end position="390"/>
    </location>
</feature>
<evidence type="ECO:0000256" key="4">
    <source>
        <dbReference type="ARBA" id="ARBA00022729"/>
    </source>
</evidence>
<dbReference type="InterPro" id="IPR008844">
    <property type="entry name" value="Spore_GerAC-like"/>
</dbReference>
<evidence type="ECO:0000259" key="10">
    <source>
        <dbReference type="Pfam" id="PF25198"/>
    </source>
</evidence>
<evidence type="ECO:0000256" key="7">
    <source>
        <dbReference type="ARBA" id="ARBA00023288"/>
    </source>
</evidence>
<dbReference type="EMBL" id="JAQAGZ010000019">
    <property type="protein sequence ID" value="MCZ8515681.1"/>
    <property type="molecule type" value="Genomic_DNA"/>
</dbReference>
<keyword evidence="4 8" id="KW-0732">Signal</keyword>
<dbReference type="Proteomes" id="UP001527882">
    <property type="component" value="Unassembled WGS sequence"/>
</dbReference>
<reference evidence="11 12" key="1">
    <citation type="submission" date="2022-12" db="EMBL/GenBank/DDBJ databases">
        <title>Draft genome sequence of Paenibacillus sp. dW9.</title>
        <authorList>
            <person name="Choi E.-W."/>
            <person name="Kim D.-U."/>
        </authorList>
    </citation>
    <scope>NUCLEOTIDE SEQUENCE [LARGE SCALE GENOMIC DNA]</scope>
    <source>
        <strain evidence="12">dW9</strain>
    </source>
</reference>
<feature type="signal peptide" evidence="8">
    <location>
        <begin position="1"/>
        <end position="21"/>
    </location>
</feature>
<protein>
    <submittedName>
        <fullName evidence="11">Ger(X)C family spore germination protein</fullName>
    </submittedName>
</protein>
<proteinExistence type="inferred from homology"/>
<accession>A0ABT4QFN3</accession>
<dbReference type="RefSeq" id="WP_269884215.1">
    <property type="nucleotide sequence ID" value="NZ_JAQAGZ010000019.1"/>
</dbReference>
<dbReference type="Pfam" id="PF05504">
    <property type="entry name" value="Spore_GerAC"/>
    <property type="match status" value="1"/>
</dbReference>
<gene>
    <name evidence="11" type="ORF">O9H85_25375</name>
</gene>
<name>A0ABT4QFN3_9BACL</name>
<dbReference type="PROSITE" id="PS51257">
    <property type="entry name" value="PROKAR_LIPOPROTEIN"/>
    <property type="match status" value="1"/>
</dbReference>
<evidence type="ECO:0000256" key="1">
    <source>
        <dbReference type="ARBA" id="ARBA00004635"/>
    </source>
</evidence>
<evidence type="ECO:0000256" key="8">
    <source>
        <dbReference type="SAM" id="SignalP"/>
    </source>
</evidence>
<evidence type="ECO:0000256" key="6">
    <source>
        <dbReference type="ARBA" id="ARBA00023139"/>
    </source>
</evidence>
<organism evidence="11 12">
    <name type="scientific">Paenibacillus gyeongsangnamensis</name>
    <dbReference type="NCBI Taxonomy" id="3388067"/>
    <lineage>
        <taxon>Bacteria</taxon>
        <taxon>Bacillati</taxon>
        <taxon>Bacillota</taxon>
        <taxon>Bacilli</taxon>
        <taxon>Bacillales</taxon>
        <taxon>Paenibacillaceae</taxon>
        <taxon>Paenibacillus</taxon>
    </lineage>
</organism>
<evidence type="ECO:0000256" key="5">
    <source>
        <dbReference type="ARBA" id="ARBA00023136"/>
    </source>
</evidence>
<evidence type="ECO:0000259" key="9">
    <source>
        <dbReference type="Pfam" id="PF05504"/>
    </source>
</evidence>
<dbReference type="Gene3D" id="3.30.300.210">
    <property type="entry name" value="Nutrient germinant receptor protein C, domain 3"/>
    <property type="match status" value="1"/>
</dbReference>
<dbReference type="PANTHER" id="PTHR35789">
    <property type="entry name" value="SPORE GERMINATION PROTEIN B3"/>
    <property type="match status" value="1"/>
</dbReference>
<feature type="domain" description="Spore germination protein N-terminal" evidence="10">
    <location>
        <begin position="23"/>
        <end position="196"/>
    </location>
</feature>
<comment type="subcellular location">
    <subcellularLocation>
        <location evidence="1">Membrane</location>
        <topology evidence="1">Lipid-anchor</topology>
    </subcellularLocation>
</comment>
<dbReference type="InterPro" id="IPR046953">
    <property type="entry name" value="Spore_GerAC-like_C"/>
</dbReference>
<keyword evidence="6" id="KW-0564">Palmitate</keyword>
<keyword evidence="7" id="KW-0449">Lipoprotein</keyword>